<dbReference type="Gene3D" id="2.180.10.10">
    <property type="entry name" value="RHS repeat-associated core"/>
    <property type="match status" value="2"/>
</dbReference>
<dbReference type="InterPro" id="IPR030934">
    <property type="entry name" value="Intein_C"/>
</dbReference>
<dbReference type="InterPro" id="IPR003587">
    <property type="entry name" value="Hint_dom_N"/>
</dbReference>
<dbReference type="InterPro" id="IPR006141">
    <property type="entry name" value="Intein_N"/>
</dbReference>
<dbReference type="Proteomes" id="UP001052739">
    <property type="component" value="Unassembled WGS sequence"/>
</dbReference>
<dbReference type="SMART" id="SM00306">
    <property type="entry name" value="HintN"/>
    <property type="match status" value="1"/>
</dbReference>
<feature type="region of interest" description="Disordered" evidence="1">
    <location>
        <begin position="1026"/>
        <end position="1048"/>
    </location>
</feature>
<organism evidence="3 4">
    <name type="scientific">Streptomyces hydrogenans</name>
    <dbReference type="NCBI Taxonomy" id="1873719"/>
    <lineage>
        <taxon>Bacteria</taxon>
        <taxon>Bacillati</taxon>
        <taxon>Actinomycetota</taxon>
        <taxon>Actinomycetes</taxon>
        <taxon>Kitasatosporales</taxon>
        <taxon>Streptomycetaceae</taxon>
        <taxon>Streptomyces</taxon>
    </lineage>
</organism>
<dbReference type="CDD" id="cd00081">
    <property type="entry name" value="Hint"/>
    <property type="match status" value="1"/>
</dbReference>
<evidence type="ECO:0000313" key="3">
    <source>
        <dbReference type="EMBL" id="GHI26602.1"/>
    </source>
</evidence>
<feature type="compositionally biased region" description="Low complexity" evidence="1">
    <location>
        <begin position="1027"/>
        <end position="1048"/>
    </location>
</feature>
<dbReference type="PROSITE" id="PS50818">
    <property type="entry name" value="INTEIN_C_TER"/>
    <property type="match status" value="1"/>
</dbReference>
<name>A0ABQ3PNL6_9ACTN</name>
<feature type="domain" description="Hint" evidence="2">
    <location>
        <begin position="2085"/>
        <end position="2188"/>
    </location>
</feature>
<sequence>MNGRPHRRSRPWWQRTALATALITLGSLLTGTGTAGVAMALDDGRGRPALPASEQPHPGTAAPVKPRPRPTHPHTPQQAPRATWPKPGTAVVTLPDTAPPAARSAQRTYNPPVDAGTLPLALTGTGAEITARVLDRTESQAAGVDGLVITLKRTDKPASTTSQTIGTRIDYSGFAGAYGGAYASRLTLVELPACALTTPNKTQCRTQKPVETVNDTETSTLTAPALNIGQTQTTVLAAVADDKAMSGSYQASSLTPSATWQTNLNTGDFTWSYALPVPDVPGGLKPSLGLGYSSAAMDGRTGETNNQSSWAGAGFDLWPGYIERRYKPCADDGVENADGNKPGDLCWAYDNAFISFNGKGGELVPVSDNEFRLRTDDGTRIKRLTSTARANGDDDNEYWELTDPDGVRYYFGYHRLDGWTTGQRTTNSTWTVPVYGDDAGEPCHASTYAASWCTQAWRWNLDYIIDPRDSAIAYYYTQEKNSYGRNLKAADDTRYTRGGHLTDIEYGLPAATPYTAKALAKVSFASDERCLPDSQTTCPSISTDAAYWYDTPWDLNCDEGMDCDEGRLTPSFWTRKRLTGITTQVLNGTGYTTVDSWKLNHRWGTADVNYQLLLDSIQHTGHTGPVTTPTITLPSTTFGYTQLPNRLDKTGDGYAPFIKERLSTIADEYGGQTDVNYSASACDAANLPTPQTNTTRCFPQYLGGSPTEDPELHWFNKYVVDTVTTTDRTGGAPDQVTRYTYLGPAAWHYDDDDGLTKEKHKTWAQWRGYGQVRVKTGGQGGDAAMKSQADSYFLRGMDGDRAAPSGGTKSVTIPLETGEGAAILDHEAFAGTAYKTVTYSGNGGKVLAKSVSRPWRHETAKKVRTWGSISANITGTSHTRAWTSLDDGAGTEWRTTSVATTYDTLTGRVTQVDDAGDDSTPADDQCTVTDYATNTTKNILNLPSRVETVTKGCGEPIDRSKDVISDIRTAYDAGAYGAAPTKGDVTATALLKSHDGTTARYLESGATFDAYGRALTSTDLTADVTVTGTGNPIRTPRTGGRTTTTSRTPATGFVTKTVATTPPAKAGDATTALVNTTTHDPLRGLPLTQTDANGKVTTFTHDALGRSSKVWLPDRATTLAPSYEFTYLVEENKPVAVVTKGIGPGGGQIATYALYDGYLRKRQTQEPGPQGGRLITDVFYDERGLPTKTFDTYYTEGAPEPNVFRPTDALSVETQSRTTYDGLGRPVSTEHIAGNGDGGTPLGTTRTQYGGDRTTIIPPEGGTATTTVTDARGRTTQLWQHHARSATAPHDTTRYAYTPRGELAKLTDEAGNAWTYTYDLLGRLTATTDPDKGSGTRHYDDRGQLVTAADAGPTNLYYAYDGLGRRTELRENNATGTLRAKWTYDTVSGAKGHIAESTRYVGTNAYTSKVVAYDRLYRVTRSSVTVPANEDDALDGTYTSTTSYNGDGTLSAVGFPAAGSQPAMALAFTYEAQTLRPIAVSGSQGLAATTTYSLTGKPLQHEFSHNGSKKIWATNTYEWGTQRLATARVDRQDVPGVDRHDTYRYDQAGNILAVSDISRSGTDNQCFTYDHLRRLTTAWTQPVATCATEPSGTTVGGPAPYWHSYTYDATGNRTGETIHDLTGNTAKDTKRTYTYPSPGAPRPHAVTAVNQTGPGGTAQDTYGYDALGNTEHRTIAGTTQRLTWDPEGRLAKVTKPVEGAPDDVTEYLYDADGNRLIARTAKETTLYLGASRVTLAKGATTAKVTRVADLGEGHQAVIEDDRSVSFTLADHLGTGELSIKAANQQLTQRRPLPFGGVRGTAPATWPGAQGFVGGEDDSSSTGLQHLGAREYDPALGRFISVDPLLAPTDPQSLNGYAYANNSPLTYSDPDGLRCIHGSPGGGPDGICAGVPGDTDGVIDGTSNNCPTSATSCNQTAAVMAEEAKRSGTYGKKRTQTYGQKPIVIVAKNDSITIQGVYIPTQTELAEVFPYYSDRISYESNLQRWARAMHCGGLAQAGSNFCQAIAKLGWFGPTDGPGILEILGVDDYVGCYQGNSGACKAAAIDASISIGTGLLGKGVKVVGKAIKAGLKKGDMAPIKCLVSQASHSFTPGTRVLMADGTTKAIEDIEVGDLIMVTDPETGRTSTRKVVATILTEDDKDFVDLTIAGEKAPAGEVLTTTTTHPFWSLLDHAWVKAGSLTPGTTLRTPDGGMATVERTRSYEKRQRTYDLTVEEIHTYYVLAGTTPVLVHNADPFDWEKGLEELKKSWDAGDLDDDGNHSPRGNQAENKEFRDALREIERSIGREITPAERRSLHDRITGQKYGYHRIVEEGKGLFGGC</sequence>
<dbReference type="Pfam" id="PF05593">
    <property type="entry name" value="RHS_repeat"/>
    <property type="match status" value="1"/>
</dbReference>
<dbReference type="InterPro" id="IPR031325">
    <property type="entry name" value="RHS_repeat"/>
</dbReference>
<dbReference type="SUPFAM" id="SSF51294">
    <property type="entry name" value="Hedgehog/intein (Hint) domain"/>
    <property type="match status" value="1"/>
</dbReference>
<gene>
    <name evidence="3" type="ORF">Shyd_79730</name>
</gene>
<reference evidence="3" key="1">
    <citation type="submission" date="2024-05" db="EMBL/GenBank/DDBJ databases">
        <title>Whole genome shotgun sequence of Streptomyces hydrogenans NBRC 13475.</title>
        <authorList>
            <person name="Komaki H."/>
            <person name="Tamura T."/>
        </authorList>
    </citation>
    <scope>NUCLEOTIDE SEQUENCE</scope>
    <source>
        <strain evidence="3">NBRC 13475</strain>
    </source>
</reference>
<proteinExistence type="predicted"/>
<dbReference type="InterPro" id="IPR006530">
    <property type="entry name" value="YD"/>
</dbReference>
<feature type="region of interest" description="Disordered" evidence="1">
    <location>
        <begin position="40"/>
        <end position="113"/>
    </location>
</feature>
<dbReference type="NCBIfam" id="TIGR01643">
    <property type="entry name" value="YD_repeat_2x"/>
    <property type="match status" value="2"/>
</dbReference>
<dbReference type="EMBL" id="BNDW01000102">
    <property type="protein sequence ID" value="GHI26602.1"/>
    <property type="molecule type" value="Genomic_DNA"/>
</dbReference>
<evidence type="ECO:0000259" key="2">
    <source>
        <dbReference type="SMART" id="SM00306"/>
    </source>
</evidence>
<dbReference type="Gene3D" id="2.170.16.10">
    <property type="entry name" value="Hedgehog/Intein (Hint) domain"/>
    <property type="match status" value="1"/>
</dbReference>
<dbReference type="InterPro" id="IPR050708">
    <property type="entry name" value="T6SS_VgrG/RHS"/>
</dbReference>
<evidence type="ECO:0000313" key="4">
    <source>
        <dbReference type="Proteomes" id="UP001052739"/>
    </source>
</evidence>
<dbReference type="PANTHER" id="PTHR32305:SF17">
    <property type="entry name" value="TRNA NUCLEASE WAPA"/>
    <property type="match status" value="1"/>
</dbReference>
<accession>A0ABQ3PNL6</accession>
<evidence type="ECO:0000256" key="1">
    <source>
        <dbReference type="SAM" id="MobiDB-lite"/>
    </source>
</evidence>
<protein>
    <recommendedName>
        <fullName evidence="2">Hint domain-containing protein</fullName>
    </recommendedName>
</protein>
<dbReference type="PROSITE" id="PS50817">
    <property type="entry name" value="INTEIN_N_TER"/>
    <property type="match status" value="1"/>
</dbReference>
<comment type="caution">
    <text evidence="3">The sequence shown here is derived from an EMBL/GenBank/DDBJ whole genome shotgun (WGS) entry which is preliminary data.</text>
</comment>
<dbReference type="InterPro" id="IPR022385">
    <property type="entry name" value="Rhs_assc_core"/>
</dbReference>
<feature type="region of interest" description="Disordered" evidence="1">
    <location>
        <begin position="1219"/>
        <end position="1263"/>
    </location>
</feature>
<dbReference type="InterPro" id="IPR036844">
    <property type="entry name" value="Hint_dom_sf"/>
</dbReference>
<dbReference type="NCBIfam" id="TIGR01443">
    <property type="entry name" value="intein_Cterm"/>
    <property type="match status" value="1"/>
</dbReference>
<dbReference type="PANTHER" id="PTHR32305">
    <property type="match status" value="1"/>
</dbReference>
<keyword evidence="4" id="KW-1185">Reference proteome</keyword>
<feature type="region of interest" description="Disordered" evidence="1">
    <location>
        <begin position="2247"/>
        <end position="2271"/>
    </location>
</feature>
<dbReference type="Pfam" id="PF07591">
    <property type="entry name" value="PT-HINT"/>
    <property type="match status" value="1"/>
</dbReference>
<dbReference type="NCBIfam" id="TIGR03696">
    <property type="entry name" value="Rhs_assc_core"/>
    <property type="match status" value="1"/>
</dbReference>